<comment type="caution">
    <text evidence="1">The sequence shown here is derived from an EMBL/GenBank/DDBJ whole genome shotgun (WGS) entry which is preliminary data.</text>
</comment>
<evidence type="ECO:0000313" key="2">
    <source>
        <dbReference type="Proteomes" id="UP000499080"/>
    </source>
</evidence>
<dbReference type="EMBL" id="BGPR01061304">
    <property type="protein sequence ID" value="GBO37005.1"/>
    <property type="molecule type" value="Genomic_DNA"/>
</dbReference>
<protein>
    <submittedName>
        <fullName evidence="1">Uncharacterized protein</fullName>
    </submittedName>
</protein>
<gene>
    <name evidence="1" type="ORF">AVEN_10472_1</name>
</gene>
<dbReference type="AlphaFoldDB" id="A0A4Y2WHN6"/>
<reference evidence="1 2" key="1">
    <citation type="journal article" date="2019" name="Sci. Rep.">
        <title>Orb-weaving spider Araneus ventricosus genome elucidates the spidroin gene catalogue.</title>
        <authorList>
            <person name="Kono N."/>
            <person name="Nakamura H."/>
            <person name="Ohtoshi R."/>
            <person name="Moran D.A.P."/>
            <person name="Shinohara A."/>
            <person name="Yoshida Y."/>
            <person name="Fujiwara M."/>
            <person name="Mori M."/>
            <person name="Tomita M."/>
            <person name="Arakawa K."/>
        </authorList>
    </citation>
    <scope>NUCLEOTIDE SEQUENCE [LARGE SCALE GENOMIC DNA]</scope>
</reference>
<keyword evidence="2" id="KW-1185">Reference proteome</keyword>
<accession>A0A4Y2WHN6</accession>
<proteinExistence type="predicted"/>
<evidence type="ECO:0000313" key="1">
    <source>
        <dbReference type="EMBL" id="GBO37005.1"/>
    </source>
</evidence>
<organism evidence="1 2">
    <name type="scientific">Araneus ventricosus</name>
    <name type="common">Orbweaver spider</name>
    <name type="synonym">Epeira ventricosa</name>
    <dbReference type="NCBI Taxonomy" id="182803"/>
    <lineage>
        <taxon>Eukaryota</taxon>
        <taxon>Metazoa</taxon>
        <taxon>Ecdysozoa</taxon>
        <taxon>Arthropoda</taxon>
        <taxon>Chelicerata</taxon>
        <taxon>Arachnida</taxon>
        <taxon>Araneae</taxon>
        <taxon>Araneomorphae</taxon>
        <taxon>Entelegynae</taxon>
        <taxon>Araneoidea</taxon>
        <taxon>Araneidae</taxon>
        <taxon>Araneus</taxon>
    </lineage>
</organism>
<name>A0A4Y2WHN6_ARAVE</name>
<sequence>MCFDPGEPNRVTSQINILFCLYYKCRPGPGTTQSFNRGLTVGIYINFEAILLDPADSEINRRQLGLENCIIFAQFEFKNLKGMFIFENAHREPTIVSDPRSIRVHLEMTIFNLRFNVNSSELNWDTGQFNKMIKFTDIQNTTELGEPANPDPKFLKFCSGRKVEWGNSCQDSQYLRRGGPIHFMNFKRNTLWMVVKRLMFSLFKDPPQTPAPYSRAFSITTKYHVFKICLSILKSD</sequence>
<dbReference type="Proteomes" id="UP000499080">
    <property type="component" value="Unassembled WGS sequence"/>
</dbReference>